<name>A0A0U5FT52_ASPCI</name>
<proteinExistence type="predicted"/>
<evidence type="ECO:0000313" key="2">
    <source>
        <dbReference type="Proteomes" id="UP000054771"/>
    </source>
</evidence>
<dbReference type="OrthoDB" id="5424209at2759"/>
<keyword evidence="2" id="KW-1185">Reference proteome</keyword>
<reference evidence="2" key="1">
    <citation type="journal article" date="2016" name="Genome Announc.">
        <title>Draft genome sequences of fungus Aspergillus calidoustus.</title>
        <authorList>
            <person name="Horn F."/>
            <person name="Linde J."/>
            <person name="Mattern D.J."/>
            <person name="Walther G."/>
            <person name="Guthke R."/>
            <person name="Scherlach K."/>
            <person name="Martin K."/>
            <person name="Brakhage A.A."/>
            <person name="Petzke L."/>
            <person name="Valiante V."/>
        </authorList>
    </citation>
    <scope>NUCLEOTIDE SEQUENCE [LARGE SCALE GENOMIC DNA]</scope>
    <source>
        <strain evidence="2">SF006504</strain>
    </source>
</reference>
<dbReference type="AlphaFoldDB" id="A0A0U5FT52"/>
<dbReference type="STRING" id="454130.A0A0U5FT52"/>
<protein>
    <submittedName>
        <fullName evidence="1">Uncharacterized protein</fullName>
    </submittedName>
</protein>
<accession>A0A0U5FT52</accession>
<gene>
    <name evidence="1" type="ORF">ASPCAL03754</name>
</gene>
<evidence type="ECO:0000313" key="1">
    <source>
        <dbReference type="EMBL" id="CEL02587.1"/>
    </source>
</evidence>
<dbReference type="EMBL" id="CDMC01000003">
    <property type="protein sequence ID" value="CEL02587.1"/>
    <property type="molecule type" value="Genomic_DNA"/>
</dbReference>
<organism evidence="1 2">
    <name type="scientific">Aspergillus calidoustus</name>
    <dbReference type="NCBI Taxonomy" id="454130"/>
    <lineage>
        <taxon>Eukaryota</taxon>
        <taxon>Fungi</taxon>
        <taxon>Dikarya</taxon>
        <taxon>Ascomycota</taxon>
        <taxon>Pezizomycotina</taxon>
        <taxon>Eurotiomycetes</taxon>
        <taxon>Eurotiomycetidae</taxon>
        <taxon>Eurotiales</taxon>
        <taxon>Aspergillaceae</taxon>
        <taxon>Aspergillus</taxon>
        <taxon>Aspergillus subgen. Nidulantes</taxon>
    </lineage>
</organism>
<dbReference type="Proteomes" id="UP000054771">
    <property type="component" value="Unassembled WGS sequence"/>
</dbReference>
<sequence length="196" mass="21365">MGRRDILTVGCFRIGREDSPERCPPTVLIGVAHHSSRNWRQAREGVVHVLDSRGLVNRAVVIRKDARSRAMAANELTSEVAGPANCRPDPPAGEGICASALHESRGTLGGWVELYHEPAKTWKPFALTCGHVILPSEGAVAAADATFIRQWLRKGVSPKDPGRTRLLGVDCPAFREITEGIDMRDDVIRDARNDSA</sequence>